<dbReference type="EMBL" id="AP028947">
    <property type="protein sequence ID" value="BET26540.1"/>
    <property type="molecule type" value="Genomic_DNA"/>
</dbReference>
<keyword evidence="2" id="KW-1185">Reference proteome</keyword>
<protein>
    <submittedName>
        <fullName evidence="1">Uncharacterized protein</fullName>
    </submittedName>
</protein>
<evidence type="ECO:0000313" key="2">
    <source>
        <dbReference type="Proteomes" id="UP001329151"/>
    </source>
</evidence>
<accession>A0AA86J7N0</accession>
<dbReference type="RefSeq" id="WP_338284387.1">
    <property type="nucleotide sequence ID" value="NZ_AP028947.1"/>
</dbReference>
<name>A0AA86J7N0_9BURK</name>
<organism evidence="1 2">
    <name type="scientific">Limnobacter thiooxidans</name>
    <dbReference type="NCBI Taxonomy" id="131080"/>
    <lineage>
        <taxon>Bacteria</taxon>
        <taxon>Pseudomonadati</taxon>
        <taxon>Pseudomonadota</taxon>
        <taxon>Betaproteobacteria</taxon>
        <taxon>Burkholderiales</taxon>
        <taxon>Burkholderiaceae</taxon>
        <taxon>Limnobacter</taxon>
    </lineage>
</organism>
<dbReference type="AlphaFoldDB" id="A0AA86J7N0"/>
<reference evidence="1 2" key="1">
    <citation type="submission" date="2023-10" db="EMBL/GenBank/DDBJ databases">
        <title>Complete Genome Sequence of Limnobacter thiooxidans CS-K2T, Isolated from freshwater lake sediments in Bavaria, Germany.</title>
        <authorList>
            <person name="Naruki M."/>
            <person name="Watanabe A."/>
            <person name="Warashina T."/>
            <person name="Morita T."/>
            <person name="Arakawa K."/>
        </authorList>
    </citation>
    <scope>NUCLEOTIDE SEQUENCE [LARGE SCALE GENOMIC DNA]</scope>
    <source>
        <strain evidence="1 2">CS-K2</strain>
    </source>
</reference>
<proteinExistence type="predicted"/>
<evidence type="ECO:0000313" key="1">
    <source>
        <dbReference type="EMBL" id="BET26540.1"/>
    </source>
</evidence>
<dbReference type="Proteomes" id="UP001329151">
    <property type="component" value="Chromosome"/>
</dbReference>
<gene>
    <name evidence="1" type="ORF">RGQ30_20410</name>
</gene>
<sequence>MTQPNRKFLITDALPALCRTPDERLDTIARKLSTNLQRQLHCQRFPYQQFKNAWTELAGSSQLLESSTILKCDSDLDSLIDLYIKTIELLNLFKFSIKPKMASTVFGMSFSYDNLQHIIFIRYLTEQLALRTGNCLVVPHIGRLSLGKIDWSNSKLRDSIPLAQTCFMRYQGSRPASALVFYDEQRIGWRIKLIQDRIDCNFNRIIHSSRNEAITWTIANDIWDGGPKYWNYLMKWHSNTHKKLSDTHEKFFYAWRDLGRSQAVAAVERSIISPSSF</sequence>
<dbReference type="KEGG" id="lto:RGQ30_20410"/>